<accession>A0A1C3EKU1</accession>
<comment type="caution">
    <text evidence="4">The sequence shown here is derived from an EMBL/GenBank/DDBJ whole genome shotgun (WGS) entry which is preliminary data.</text>
</comment>
<dbReference type="AlphaFoldDB" id="A0A1C3EKU1"/>
<reference evidence="4 5" key="1">
    <citation type="submission" date="2016-05" db="EMBL/GenBank/DDBJ databases">
        <title>Genomic Taxonomy of the Vibrionaceae.</title>
        <authorList>
            <person name="Gomez-Gil B."/>
            <person name="Enciso-Ibarra J."/>
        </authorList>
    </citation>
    <scope>NUCLEOTIDE SEQUENCE [LARGE SCALE GENOMIC DNA]</scope>
    <source>
        <strain evidence="4 5">CAIM 1920</strain>
    </source>
</reference>
<keyword evidence="5" id="KW-1185">Reference proteome</keyword>
<evidence type="ECO:0000259" key="3">
    <source>
        <dbReference type="Pfam" id="PF01156"/>
    </source>
</evidence>
<proteinExistence type="predicted"/>
<feature type="domain" description="Inosine/uridine-preferring nucleoside hydrolase" evidence="3">
    <location>
        <begin position="10"/>
        <end position="313"/>
    </location>
</feature>
<sequence length="323" mass="35503">MSKERKAEKIILDTDPGIDDAMAILFAMNCPDIELLAISTVFGNASLQNTTRNALFIKNKFDSTFDVVSGAEKPLKKTPNGPTDHVHGIGGLGIVEASDSHHLPISTPSWEYMADRVRADPNEITLVAIGPLTNLALLVEKSPEVVPLVKKVVIMGGAFGENGHRGNVSPVAEANIHDDPLAADIVFGAEWPVTIIGLDVTHEVLCTDRYLEKIRDSAGPSGEFIYQVTRFYVDFYQQSIGKRACFLHDPTALTFLVSPELFELREGPVRVVTEGCAEGMTIQKIETKPYSYDDWQQRPNQSVAIAVDSQKVLELFSNTVRHE</sequence>
<dbReference type="GO" id="GO:0008477">
    <property type="term" value="F:purine nucleosidase activity"/>
    <property type="evidence" value="ECO:0007669"/>
    <property type="project" value="TreeGrafter"/>
</dbReference>
<dbReference type="InterPro" id="IPR001910">
    <property type="entry name" value="Inosine/uridine_hydrolase_dom"/>
</dbReference>
<evidence type="ECO:0000313" key="4">
    <source>
        <dbReference type="EMBL" id="ODA33853.1"/>
    </source>
</evidence>
<evidence type="ECO:0000313" key="5">
    <source>
        <dbReference type="Proteomes" id="UP000094936"/>
    </source>
</evidence>
<dbReference type="CDD" id="cd02650">
    <property type="entry name" value="nuc_hydro_CaPnhB"/>
    <property type="match status" value="1"/>
</dbReference>
<dbReference type="GO" id="GO:0006152">
    <property type="term" value="P:purine nucleoside catabolic process"/>
    <property type="evidence" value="ECO:0007669"/>
    <property type="project" value="TreeGrafter"/>
</dbReference>
<dbReference type="PANTHER" id="PTHR12304:SF4">
    <property type="entry name" value="URIDINE NUCLEOSIDASE"/>
    <property type="match status" value="1"/>
</dbReference>
<evidence type="ECO:0000256" key="1">
    <source>
        <dbReference type="ARBA" id="ARBA00022801"/>
    </source>
</evidence>
<organism evidence="4 5">
    <name type="scientific">Veronia pacifica</name>
    <dbReference type="NCBI Taxonomy" id="1080227"/>
    <lineage>
        <taxon>Bacteria</taxon>
        <taxon>Pseudomonadati</taxon>
        <taxon>Pseudomonadota</taxon>
        <taxon>Gammaproteobacteria</taxon>
        <taxon>Vibrionales</taxon>
        <taxon>Vibrionaceae</taxon>
        <taxon>Veronia</taxon>
    </lineage>
</organism>
<dbReference type="STRING" id="1080227.A8L45_08475"/>
<gene>
    <name evidence="4" type="ORF">A8L45_08475</name>
</gene>
<keyword evidence="1 4" id="KW-0378">Hydrolase</keyword>
<dbReference type="Pfam" id="PF01156">
    <property type="entry name" value="IU_nuc_hydro"/>
    <property type="match status" value="1"/>
</dbReference>
<keyword evidence="2" id="KW-0326">Glycosidase</keyword>
<name>A0A1C3EKU1_9GAMM</name>
<dbReference type="GO" id="GO:0005829">
    <property type="term" value="C:cytosol"/>
    <property type="evidence" value="ECO:0007669"/>
    <property type="project" value="TreeGrafter"/>
</dbReference>
<dbReference type="OrthoDB" id="9797882at2"/>
<protein>
    <submittedName>
        <fullName evidence="4">Nucleoside hydrolase</fullName>
    </submittedName>
</protein>
<dbReference type="InterPro" id="IPR023186">
    <property type="entry name" value="IUNH"/>
</dbReference>
<dbReference type="EMBL" id="LYBM01000012">
    <property type="protein sequence ID" value="ODA33853.1"/>
    <property type="molecule type" value="Genomic_DNA"/>
</dbReference>
<dbReference type="PANTHER" id="PTHR12304">
    <property type="entry name" value="INOSINE-URIDINE PREFERRING NUCLEOSIDE HYDROLASE"/>
    <property type="match status" value="1"/>
</dbReference>
<dbReference type="InterPro" id="IPR036452">
    <property type="entry name" value="Ribo_hydro-like"/>
</dbReference>
<evidence type="ECO:0000256" key="2">
    <source>
        <dbReference type="ARBA" id="ARBA00023295"/>
    </source>
</evidence>
<dbReference type="RefSeq" id="WP_068901203.1">
    <property type="nucleotide sequence ID" value="NZ_JBHUIF010000004.1"/>
</dbReference>
<dbReference type="SUPFAM" id="SSF53590">
    <property type="entry name" value="Nucleoside hydrolase"/>
    <property type="match status" value="1"/>
</dbReference>
<dbReference type="Proteomes" id="UP000094936">
    <property type="component" value="Unassembled WGS sequence"/>
</dbReference>
<dbReference type="Gene3D" id="3.90.245.10">
    <property type="entry name" value="Ribonucleoside hydrolase-like"/>
    <property type="match status" value="1"/>
</dbReference>